<reference evidence="2" key="1">
    <citation type="journal article" date="2019" name="Int. J. Syst. Evol. Microbiol.">
        <title>The Global Catalogue of Microorganisms (GCM) 10K type strain sequencing project: providing services to taxonomists for standard genome sequencing and annotation.</title>
        <authorList>
            <consortium name="The Broad Institute Genomics Platform"/>
            <consortium name="The Broad Institute Genome Sequencing Center for Infectious Disease"/>
            <person name="Wu L."/>
            <person name="Ma J."/>
        </authorList>
    </citation>
    <scope>NUCLEOTIDE SEQUENCE [LARGE SCALE GENOMIC DNA]</scope>
    <source>
        <strain evidence="2">CCUG 55491</strain>
    </source>
</reference>
<comment type="caution">
    <text evidence="1">The sequence shown here is derived from an EMBL/GenBank/DDBJ whole genome shotgun (WGS) entry which is preliminary data.</text>
</comment>
<accession>A0ABW2YPT6</accession>
<sequence>MARHAEQGDAQPVAESVVSAWKAIDDALSPILGQHGVSLLYQRSLHLTIPGYPWLSGVHQGVQDAMDLVALEQALAQRSSAEAATAGGAFLQAFDNLLVTLIGSSLTERLLHPVWHDLPGDAAAQEIPS</sequence>
<evidence type="ECO:0000313" key="1">
    <source>
        <dbReference type="EMBL" id="MFD0740388.1"/>
    </source>
</evidence>
<keyword evidence="2" id="KW-1185">Reference proteome</keyword>
<protein>
    <submittedName>
        <fullName evidence="1">Uncharacterized protein</fullName>
    </submittedName>
</protein>
<dbReference type="Proteomes" id="UP001597090">
    <property type="component" value="Unassembled WGS sequence"/>
</dbReference>
<organism evidence="1 2">
    <name type="scientific">Lysobacter koreensis</name>
    <dbReference type="NCBI Taxonomy" id="266122"/>
    <lineage>
        <taxon>Bacteria</taxon>
        <taxon>Pseudomonadati</taxon>
        <taxon>Pseudomonadota</taxon>
        <taxon>Gammaproteobacteria</taxon>
        <taxon>Lysobacterales</taxon>
        <taxon>Lysobacteraceae</taxon>
        <taxon>Lysobacter</taxon>
    </lineage>
</organism>
<dbReference type="EMBL" id="JBHTIH010000008">
    <property type="protein sequence ID" value="MFD0740388.1"/>
    <property type="molecule type" value="Genomic_DNA"/>
</dbReference>
<name>A0ABW2YPT6_9GAMM</name>
<dbReference type="RefSeq" id="WP_386813540.1">
    <property type="nucleotide sequence ID" value="NZ_JBHTIH010000008.1"/>
</dbReference>
<proteinExistence type="predicted"/>
<gene>
    <name evidence="1" type="ORF">ACFQZQ_13975</name>
</gene>
<evidence type="ECO:0000313" key="2">
    <source>
        <dbReference type="Proteomes" id="UP001597090"/>
    </source>
</evidence>